<dbReference type="InterPro" id="IPR036661">
    <property type="entry name" value="Luciferase-like_sf"/>
</dbReference>
<keyword evidence="3" id="KW-1185">Reference proteome</keyword>
<reference evidence="2" key="2">
    <citation type="journal article" date="2021" name="Syst. Appl. Microbiol.">
        <title>Roseomonas hellenica sp. nov., isolated from roots of wild-growing Alkanna tinctoria.</title>
        <authorList>
            <person name="Rat A."/>
            <person name="Naranjo H.D."/>
            <person name="Lebbe L."/>
            <person name="Cnockaert M."/>
            <person name="Krigas N."/>
            <person name="Grigoriadou K."/>
            <person name="Maloupa E."/>
            <person name="Willems A."/>
        </authorList>
    </citation>
    <scope>NUCLEOTIDE SEQUENCE</scope>
    <source>
        <strain evidence="2">LMG 31231</strain>
    </source>
</reference>
<keyword evidence="2" id="KW-0503">Monooxygenase</keyword>
<feature type="domain" description="Luciferase-like" evidence="1">
    <location>
        <begin position="17"/>
        <end position="249"/>
    </location>
</feature>
<protein>
    <submittedName>
        <fullName evidence="2">FMN-dependent luciferase-like monooxygenase</fullName>
    </submittedName>
</protein>
<dbReference type="SUPFAM" id="SSF51679">
    <property type="entry name" value="Bacterial luciferase-like"/>
    <property type="match status" value="1"/>
</dbReference>
<keyword evidence="2" id="KW-0560">Oxidoreductase</keyword>
<dbReference type="InterPro" id="IPR024003">
    <property type="entry name" value="Luciferase-like_KPN01858"/>
</dbReference>
<dbReference type="GO" id="GO:0016705">
    <property type="term" value="F:oxidoreductase activity, acting on paired donors, with incorporation or reduction of molecular oxygen"/>
    <property type="evidence" value="ECO:0007669"/>
    <property type="project" value="InterPro"/>
</dbReference>
<gene>
    <name evidence="2" type="ORF">GXW76_03785</name>
</gene>
<dbReference type="PANTHER" id="PTHR30137:SF15">
    <property type="entry name" value="BLL6902 PROTEIN"/>
    <property type="match status" value="1"/>
</dbReference>
<evidence type="ECO:0000313" key="3">
    <source>
        <dbReference type="Proteomes" id="UP001138751"/>
    </source>
</evidence>
<reference evidence="2" key="1">
    <citation type="submission" date="2020-01" db="EMBL/GenBank/DDBJ databases">
        <authorList>
            <person name="Rat A."/>
        </authorList>
    </citation>
    <scope>NUCLEOTIDE SEQUENCE</scope>
    <source>
        <strain evidence="2">LMG 31231</strain>
    </source>
</reference>
<dbReference type="GO" id="GO:0005829">
    <property type="term" value="C:cytosol"/>
    <property type="evidence" value="ECO:0007669"/>
    <property type="project" value="TreeGrafter"/>
</dbReference>
<dbReference type="Proteomes" id="UP001138751">
    <property type="component" value="Unassembled WGS sequence"/>
</dbReference>
<dbReference type="RefSeq" id="WP_211860659.1">
    <property type="nucleotide sequence ID" value="NZ_JAAEDM010000006.1"/>
</dbReference>
<sequence>MTMARGLRLGFFTRLLDEGGAAERYRLALAQIRHAEAQGFESAWIAQHHFHEAEGGLPSPFVFLAQVAALTSRIRLGTGIVTLPMEMPIRVAEDATVLDLISGGRLELGVGSGGNPEAFAAFGLKDADRRTIFADKLAELTGALAGEALKGGDRVYPAHPALLDRLWYATFSVDGARAAGRLGAGLLLSRTQPRPKEAPDAALSDIQDPMVDAYLAALPAGVAPRILASRSVFVADRHEDALRFAATGLRRHHARLASLGRAPAECPPVEEMIRRQDVHLGTVEEVIASLRTDRILDRATELAVQVHSVDPPHPHILRSIELMAEGVAPAFGWRREPAEAARRVA</sequence>
<dbReference type="AlphaFoldDB" id="A0A9X9WT04"/>
<evidence type="ECO:0000259" key="1">
    <source>
        <dbReference type="Pfam" id="PF00296"/>
    </source>
</evidence>
<accession>A0A9X9WT04</accession>
<dbReference type="InterPro" id="IPR050766">
    <property type="entry name" value="Bact_Lucif_Oxidored"/>
</dbReference>
<dbReference type="Gene3D" id="3.20.20.30">
    <property type="entry name" value="Luciferase-like domain"/>
    <property type="match status" value="1"/>
</dbReference>
<dbReference type="EMBL" id="JAAEDM010000006">
    <property type="protein sequence ID" value="MBR0670283.1"/>
    <property type="molecule type" value="Genomic_DNA"/>
</dbReference>
<proteinExistence type="predicted"/>
<evidence type="ECO:0000313" key="2">
    <source>
        <dbReference type="EMBL" id="MBR0670283.1"/>
    </source>
</evidence>
<dbReference type="GO" id="GO:0004497">
    <property type="term" value="F:monooxygenase activity"/>
    <property type="evidence" value="ECO:0007669"/>
    <property type="project" value="UniProtKB-KW"/>
</dbReference>
<dbReference type="InterPro" id="IPR011251">
    <property type="entry name" value="Luciferase-like_dom"/>
</dbReference>
<comment type="caution">
    <text evidence="2">The sequence shown here is derived from an EMBL/GenBank/DDBJ whole genome shotgun (WGS) entry which is preliminary data.</text>
</comment>
<name>A0A9X9WT04_9PROT</name>
<dbReference type="Pfam" id="PF00296">
    <property type="entry name" value="Bac_luciferase"/>
    <property type="match status" value="1"/>
</dbReference>
<dbReference type="NCBIfam" id="TIGR04027">
    <property type="entry name" value="LLM_KPN_01858"/>
    <property type="match status" value="1"/>
</dbReference>
<dbReference type="PANTHER" id="PTHR30137">
    <property type="entry name" value="LUCIFERASE-LIKE MONOOXYGENASE"/>
    <property type="match status" value="1"/>
</dbReference>
<organism evidence="2 3">
    <name type="scientific">Neoroseomonas soli</name>
    <dbReference type="NCBI Taxonomy" id="1081025"/>
    <lineage>
        <taxon>Bacteria</taxon>
        <taxon>Pseudomonadati</taxon>
        <taxon>Pseudomonadota</taxon>
        <taxon>Alphaproteobacteria</taxon>
        <taxon>Acetobacterales</taxon>
        <taxon>Acetobacteraceae</taxon>
        <taxon>Neoroseomonas</taxon>
    </lineage>
</organism>